<keyword evidence="3" id="KW-1185">Reference proteome</keyword>
<comment type="caution">
    <text evidence="2">The sequence shown here is derived from an EMBL/GenBank/DDBJ whole genome shotgun (WGS) entry which is preliminary data.</text>
</comment>
<evidence type="ECO:0000313" key="3">
    <source>
        <dbReference type="Proteomes" id="UP001617351"/>
    </source>
</evidence>
<keyword evidence="1" id="KW-0472">Membrane</keyword>
<evidence type="ECO:0000256" key="1">
    <source>
        <dbReference type="SAM" id="Phobius"/>
    </source>
</evidence>
<feature type="transmembrane region" description="Helical" evidence="1">
    <location>
        <begin position="119"/>
        <end position="139"/>
    </location>
</feature>
<keyword evidence="1" id="KW-1133">Transmembrane helix</keyword>
<reference evidence="2 3" key="1">
    <citation type="submission" date="2024-10" db="EMBL/GenBank/DDBJ databases">
        <title>The Natural Products Discovery Center: Release of the First 8490 Sequenced Strains for Exploring Actinobacteria Biosynthetic Diversity.</title>
        <authorList>
            <person name="Kalkreuter E."/>
            <person name="Kautsar S.A."/>
            <person name="Yang D."/>
            <person name="Bader C.D."/>
            <person name="Teijaro C.N."/>
            <person name="Fluegel L."/>
            <person name="Davis C.M."/>
            <person name="Simpson J.R."/>
            <person name="Lauterbach L."/>
            <person name="Steele A.D."/>
            <person name="Gui C."/>
            <person name="Meng S."/>
            <person name="Li G."/>
            <person name="Viehrig K."/>
            <person name="Ye F."/>
            <person name="Su P."/>
            <person name="Kiefer A.F."/>
            <person name="Nichols A."/>
            <person name="Cepeda A.J."/>
            <person name="Yan W."/>
            <person name="Fan B."/>
            <person name="Jiang Y."/>
            <person name="Adhikari A."/>
            <person name="Zheng C.-J."/>
            <person name="Schuster L."/>
            <person name="Cowan T.M."/>
            <person name="Smanski M.J."/>
            <person name="Chevrette M.G."/>
            <person name="De Carvalho L.P.S."/>
            <person name="Shen B."/>
        </authorList>
    </citation>
    <scope>NUCLEOTIDE SEQUENCE [LARGE SCALE GENOMIC DNA]</scope>
    <source>
        <strain evidence="2 3">NPDC087220</strain>
    </source>
</reference>
<gene>
    <name evidence="2" type="ORF">ACIO7M_21340</name>
</gene>
<feature type="transmembrane region" description="Helical" evidence="1">
    <location>
        <begin position="48"/>
        <end position="67"/>
    </location>
</feature>
<sequence>MKTFLFLAVFCAPILVPCAFVGAAVMLVRRLRDQRPTTGPGPSAGTCAPVAVMAAAVSFGAYTWGVMSGFHILDPDQMCAAQGVRGDRIVTRWTLPVSAQCVTSGGVGTELVAAWVNPVVFAGLALSLLALLTGAVADARRRLSPQQPRP</sequence>
<dbReference type="EMBL" id="JBIUYY010000009">
    <property type="protein sequence ID" value="MFJ2823634.1"/>
    <property type="molecule type" value="Genomic_DNA"/>
</dbReference>
<evidence type="ECO:0000313" key="2">
    <source>
        <dbReference type="EMBL" id="MFJ2823634.1"/>
    </source>
</evidence>
<dbReference type="RefSeq" id="WP_365509344.1">
    <property type="nucleotide sequence ID" value="NZ_JBFANW010000189.1"/>
</dbReference>
<accession>A0ABW8EK44</accession>
<feature type="transmembrane region" description="Helical" evidence="1">
    <location>
        <begin position="6"/>
        <end position="28"/>
    </location>
</feature>
<evidence type="ECO:0008006" key="4">
    <source>
        <dbReference type="Google" id="ProtNLM"/>
    </source>
</evidence>
<keyword evidence="1" id="KW-0812">Transmembrane</keyword>
<organism evidence="2 3">
    <name type="scientific">Streptomyces toxytricini</name>
    <name type="common">Actinomyces toxytricini</name>
    <dbReference type="NCBI Taxonomy" id="67369"/>
    <lineage>
        <taxon>Bacteria</taxon>
        <taxon>Bacillati</taxon>
        <taxon>Actinomycetota</taxon>
        <taxon>Actinomycetes</taxon>
        <taxon>Kitasatosporales</taxon>
        <taxon>Streptomycetaceae</taxon>
        <taxon>Streptomyces</taxon>
    </lineage>
</organism>
<name>A0ABW8EK44_STRT5</name>
<proteinExistence type="predicted"/>
<dbReference type="Proteomes" id="UP001617351">
    <property type="component" value="Unassembled WGS sequence"/>
</dbReference>
<protein>
    <recommendedName>
        <fullName evidence="4">Integral membrane protein</fullName>
    </recommendedName>
</protein>